<name>A0A914YWG0_9BILA</name>
<feature type="region of interest" description="Disordered" evidence="1">
    <location>
        <begin position="81"/>
        <end position="163"/>
    </location>
</feature>
<reference evidence="3" key="1">
    <citation type="submission" date="2022-11" db="UniProtKB">
        <authorList>
            <consortium name="WormBaseParasite"/>
        </authorList>
    </citation>
    <scope>IDENTIFICATION</scope>
</reference>
<dbReference type="Proteomes" id="UP000887577">
    <property type="component" value="Unplaced"/>
</dbReference>
<dbReference type="Gene3D" id="1.10.510.10">
    <property type="entry name" value="Transferase(Phosphotransferase) domain 1"/>
    <property type="match status" value="1"/>
</dbReference>
<feature type="compositionally biased region" description="Acidic residues" evidence="1">
    <location>
        <begin position="132"/>
        <end position="142"/>
    </location>
</feature>
<protein>
    <submittedName>
        <fullName evidence="3">Uncharacterized protein</fullName>
    </submittedName>
</protein>
<dbReference type="AlphaFoldDB" id="A0A914YWG0"/>
<feature type="compositionally biased region" description="Basic and acidic residues" evidence="1">
    <location>
        <begin position="93"/>
        <end position="114"/>
    </location>
</feature>
<evidence type="ECO:0000313" key="3">
    <source>
        <dbReference type="WBParaSite" id="PSU_v2.g3995.t1"/>
    </source>
</evidence>
<evidence type="ECO:0000313" key="2">
    <source>
        <dbReference type="Proteomes" id="UP000887577"/>
    </source>
</evidence>
<keyword evidence="2" id="KW-1185">Reference proteome</keyword>
<dbReference type="WBParaSite" id="PSU_v2.g3995.t1">
    <property type="protein sequence ID" value="PSU_v2.g3995.t1"/>
    <property type="gene ID" value="PSU_v2.g3995"/>
</dbReference>
<evidence type="ECO:0000256" key="1">
    <source>
        <dbReference type="SAM" id="MobiDB-lite"/>
    </source>
</evidence>
<sequence length="163" mass="18624">MLIELHTATLPWKGQLRREAGHLKETVNDSVLLKGCPASFSDMHNQLKKMTYFDTVPYESFRESIKKDMKDAKVKLTEPFEWEKEAKKKKANNRKDDDDIDRSEKKQRIKKADEQAEIEGGADTDTIKDLDDSVLTEGDDVESQTKGLAKEDTLDNVADMSKM</sequence>
<accession>A0A914YWG0</accession>
<organism evidence="2 3">
    <name type="scientific">Panagrolaimus superbus</name>
    <dbReference type="NCBI Taxonomy" id="310955"/>
    <lineage>
        <taxon>Eukaryota</taxon>
        <taxon>Metazoa</taxon>
        <taxon>Ecdysozoa</taxon>
        <taxon>Nematoda</taxon>
        <taxon>Chromadorea</taxon>
        <taxon>Rhabditida</taxon>
        <taxon>Tylenchina</taxon>
        <taxon>Panagrolaimomorpha</taxon>
        <taxon>Panagrolaimoidea</taxon>
        <taxon>Panagrolaimidae</taxon>
        <taxon>Panagrolaimus</taxon>
    </lineage>
</organism>
<proteinExistence type="predicted"/>